<keyword evidence="1" id="KW-0472">Membrane</keyword>
<name>A0ABV7FZ84_9PROT</name>
<evidence type="ECO:0000313" key="3">
    <source>
        <dbReference type="Proteomes" id="UP001595593"/>
    </source>
</evidence>
<keyword evidence="3" id="KW-1185">Reference proteome</keyword>
<comment type="caution">
    <text evidence="2">The sequence shown here is derived from an EMBL/GenBank/DDBJ whole genome shotgun (WGS) entry which is preliminary data.</text>
</comment>
<feature type="transmembrane region" description="Helical" evidence="1">
    <location>
        <begin position="50"/>
        <end position="68"/>
    </location>
</feature>
<feature type="transmembrane region" description="Helical" evidence="1">
    <location>
        <begin position="6"/>
        <end position="26"/>
    </location>
</feature>
<dbReference type="EMBL" id="JBHRTN010000007">
    <property type="protein sequence ID" value="MFC3124711.1"/>
    <property type="molecule type" value="Genomic_DNA"/>
</dbReference>
<protein>
    <submittedName>
        <fullName evidence="2">DUF1467 family protein</fullName>
    </submittedName>
</protein>
<reference evidence="3" key="1">
    <citation type="journal article" date="2019" name="Int. J. Syst. Evol. Microbiol.">
        <title>The Global Catalogue of Microorganisms (GCM) 10K type strain sequencing project: providing services to taxonomists for standard genome sequencing and annotation.</title>
        <authorList>
            <consortium name="The Broad Institute Genomics Platform"/>
            <consortium name="The Broad Institute Genome Sequencing Center for Infectious Disease"/>
            <person name="Wu L."/>
            <person name="Ma J."/>
        </authorList>
    </citation>
    <scope>NUCLEOTIDE SEQUENCE [LARGE SCALE GENOMIC DNA]</scope>
    <source>
        <strain evidence="3">KCTC 52094</strain>
    </source>
</reference>
<proteinExistence type="predicted"/>
<accession>A0ABV7FZ84</accession>
<dbReference type="RefSeq" id="WP_379595125.1">
    <property type="nucleotide sequence ID" value="NZ_JBHRTN010000007.1"/>
</dbReference>
<keyword evidence="1" id="KW-1133">Transmembrane helix</keyword>
<gene>
    <name evidence="2" type="ORF">ACFOD4_06530</name>
</gene>
<keyword evidence="1" id="KW-0812">Transmembrane</keyword>
<sequence>MNWFTGIMVFVLVWWVMLFTVLPVGIRPDEDGVTGGWRGTPRTPRIGRKLLWTTLLACGVFGCIYLLATSDLLSFREGWLALNIT</sequence>
<evidence type="ECO:0000256" key="1">
    <source>
        <dbReference type="SAM" id="Phobius"/>
    </source>
</evidence>
<dbReference type="Pfam" id="PF07330">
    <property type="entry name" value="DUF1467"/>
    <property type="match status" value="1"/>
</dbReference>
<evidence type="ECO:0000313" key="2">
    <source>
        <dbReference type="EMBL" id="MFC3124711.1"/>
    </source>
</evidence>
<dbReference type="Proteomes" id="UP001595593">
    <property type="component" value="Unassembled WGS sequence"/>
</dbReference>
<dbReference type="InterPro" id="IPR009935">
    <property type="entry name" value="DUF1467"/>
</dbReference>
<organism evidence="2 3">
    <name type="scientific">Teichococcus globiformis</name>
    <dbReference type="NCBI Taxonomy" id="2307229"/>
    <lineage>
        <taxon>Bacteria</taxon>
        <taxon>Pseudomonadati</taxon>
        <taxon>Pseudomonadota</taxon>
        <taxon>Alphaproteobacteria</taxon>
        <taxon>Acetobacterales</taxon>
        <taxon>Roseomonadaceae</taxon>
        <taxon>Roseomonas</taxon>
    </lineage>
</organism>